<protein>
    <submittedName>
        <fullName evidence="1">Uncharacterized protein</fullName>
    </submittedName>
</protein>
<reference evidence="1" key="1">
    <citation type="submission" date="2019-04" db="EMBL/GenBank/DDBJ databases">
        <title>Microbes associate with the intestines of laboratory mice.</title>
        <authorList>
            <person name="Navarre W."/>
            <person name="Wong E."/>
            <person name="Huang K."/>
            <person name="Tropini C."/>
            <person name="Ng K."/>
            <person name="Yu B."/>
        </authorList>
    </citation>
    <scope>NUCLEOTIDE SEQUENCE</scope>
    <source>
        <strain evidence="1">NM04_E33</strain>
    </source>
</reference>
<keyword evidence="2" id="KW-1185">Reference proteome</keyword>
<accession>A0AC61RHU5</accession>
<evidence type="ECO:0000313" key="2">
    <source>
        <dbReference type="Proteomes" id="UP000306319"/>
    </source>
</evidence>
<sequence>MRKFFLSILAIAALAAFSTDVNAQLNHKFTKVYRVPNNNKKESLPDDSLLFRRPTPKPTASNRISLKEWCRQNNVADNLEAAFTLGTGGLGLELATPITKWTRLRAGVEWIPSFHLPLSFEISSFNEGNVNNDISHIQDMVYEMTGLHMDDEVKMIAKPKMLNFKLLVDVFPFQNNRHWHFTAGFYAGNSIIGRAENKRNQMPTLVALNLYNRAYDYFTTIEDIYDVPIGGGNYLDPDKVLELQEKFREYGRAGIHIGDFKNGEPYIMQPAQDGKVRAKAKTNPFKPYLGFGYSGAIDKEQRWNIGVEAGVLFWGGAPQVILHDGVNMNKDLVNVRGKVGDYLNVMKALPVYPLINFKISYSFF</sequence>
<organism evidence="1 2">
    <name type="scientific">Lepagella muris</name>
    <dbReference type="NCBI Taxonomy" id="3032870"/>
    <lineage>
        <taxon>Bacteria</taxon>
        <taxon>Pseudomonadati</taxon>
        <taxon>Bacteroidota</taxon>
        <taxon>Bacteroidia</taxon>
        <taxon>Bacteroidales</taxon>
        <taxon>Muribaculaceae</taxon>
        <taxon>Lepagella</taxon>
    </lineage>
</organism>
<dbReference type="EMBL" id="SRYB01000038">
    <property type="protein sequence ID" value="TGY76620.1"/>
    <property type="molecule type" value="Genomic_DNA"/>
</dbReference>
<name>A0AC61RHU5_9BACT</name>
<comment type="caution">
    <text evidence="1">The sequence shown here is derived from an EMBL/GenBank/DDBJ whole genome shotgun (WGS) entry which is preliminary data.</text>
</comment>
<gene>
    <name evidence="1" type="ORF">E5331_17790</name>
</gene>
<dbReference type="Proteomes" id="UP000306319">
    <property type="component" value="Unassembled WGS sequence"/>
</dbReference>
<evidence type="ECO:0000313" key="1">
    <source>
        <dbReference type="EMBL" id="TGY76620.1"/>
    </source>
</evidence>
<proteinExistence type="predicted"/>